<dbReference type="GO" id="GO:0008270">
    <property type="term" value="F:zinc ion binding"/>
    <property type="evidence" value="ECO:0007669"/>
    <property type="project" value="UniProtKB-KW"/>
</dbReference>
<dbReference type="PANTHER" id="PTHR46758:SF2">
    <property type="entry name" value="OJ1485_B09.11 PROTEIN"/>
    <property type="match status" value="1"/>
</dbReference>
<dbReference type="PANTHER" id="PTHR46758">
    <property type="entry name" value="MYND DOMAIN-CONTAINING"/>
    <property type="match status" value="1"/>
</dbReference>
<evidence type="ECO:0000256" key="1">
    <source>
        <dbReference type="ARBA" id="ARBA00022723"/>
    </source>
</evidence>
<evidence type="ECO:0000256" key="3">
    <source>
        <dbReference type="ARBA" id="ARBA00022833"/>
    </source>
</evidence>
<dbReference type="EMBL" id="JARJCN010000018">
    <property type="protein sequence ID" value="KAJ7092307.1"/>
    <property type="molecule type" value="Genomic_DNA"/>
</dbReference>
<evidence type="ECO:0000313" key="6">
    <source>
        <dbReference type="EMBL" id="KAJ7092307.1"/>
    </source>
</evidence>
<gene>
    <name evidence="6" type="ORF">B0H15DRAFT_169521</name>
</gene>
<keyword evidence="7" id="KW-1185">Reference proteome</keyword>
<evidence type="ECO:0000256" key="4">
    <source>
        <dbReference type="PROSITE-ProRule" id="PRU00134"/>
    </source>
</evidence>
<dbReference type="SUPFAM" id="SSF144232">
    <property type="entry name" value="HIT/MYND zinc finger-like"/>
    <property type="match status" value="1"/>
</dbReference>
<dbReference type="Pfam" id="PF01753">
    <property type="entry name" value="zf-MYND"/>
    <property type="match status" value="1"/>
</dbReference>
<feature type="domain" description="MYND-type" evidence="5">
    <location>
        <begin position="317"/>
        <end position="358"/>
    </location>
</feature>
<dbReference type="InterPro" id="IPR002893">
    <property type="entry name" value="Znf_MYND"/>
</dbReference>
<protein>
    <recommendedName>
        <fullName evidence="5">MYND-type domain-containing protein</fullName>
    </recommendedName>
</protein>
<sequence length="403" mass="45249">MNVHKRFGAEGVQGLGGGMVSAASQQNLQKAEDLCRKGRPRDAVPFLMLALEDENNLDADIQMAFLSPNKPAVVEVLENAEVKGRRLLKRRLGPNTFSDDGPHVGNFGMIVETRPYMRVLQALVRMYFENGKYTKSTETMIEMMRLCPADNMNQRSWLGSMLLRVGRHADALYFAQVWIDADEGDGTPPLRGGTAFQAPHRELCSEAREKALSDPYFSPAVLLHTAALAAFHLWGACPQAAQYLRLAARANPHILVKILGRRSAPDEMNMLPRGINGPEEAQDYRWLTQDLWTEARVWGWITSDPVINRELLKICSRPDCTAQETRPTQFKQCAACHQVTYCAQTCQKSDWKRHRAECQEHQRIKKTIKNFDQGKPNTTNVPIISTDFPVGGPPVAFDGTKFL</sequence>
<dbReference type="InterPro" id="IPR044508">
    <property type="entry name" value="At5g50450/At1g67340-like"/>
</dbReference>
<evidence type="ECO:0000256" key="2">
    <source>
        <dbReference type="ARBA" id="ARBA00022771"/>
    </source>
</evidence>
<name>A0AAD6XTT4_9AGAR</name>
<keyword evidence="3" id="KW-0862">Zinc</keyword>
<proteinExistence type="predicted"/>
<reference evidence="6" key="1">
    <citation type="submission" date="2023-03" db="EMBL/GenBank/DDBJ databases">
        <title>Massive genome expansion in bonnet fungi (Mycena s.s.) driven by repeated elements and novel gene families across ecological guilds.</title>
        <authorList>
            <consortium name="Lawrence Berkeley National Laboratory"/>
            <person name="Harder C.B."/>
            <person name="Miyauchi S."/>
            <person name="Viragh M."/>
            <person name="Kuo A."/>
            <person name="Thoen E."/>
            <person name="Andreopoulos B."/>
            <person name="Lu D."/>
            <person name="Skrede I."/>
            <person name="Drula E."/>
            <person name="Henrissat B."/>
            <person name="Morin E."/>
            <person name="Kohler A."/>
            <person name="Barry K."/>
            <person name="LaButti K."/>
            <person name="Morin E."/>
            <person name="Salamov A."/>
            <person name="Lipzen A."/>
            <person name="Mereny Z."/>
            <person name="Hegedus B."/>
            <person name="Baldrian P."/>
            <person name="Stursova M."/>
            <person name="Weitz H."/>
            <person name="Taylor A."/>
            <person name="Grigoriev I.V."/>
            <person name="Nagy L.G."/>
            <person name="Martin F."/>
            <person name="Kauserud H."/>
        </authorList>
    </citation>
    <scope>NUCLEOTIDE SEQUENCE</scope>
    <source>
        <strain evidence="6">CBHHK173m</strain>
    </source>
</reference>
<keyword evidence="1" id="KW-0479">Metal-binding</keyword>
<keyword evidence="2 4" id="KW-0863">Zinc-finger</keyword>
<dbReference type="Gene3D" id="6.10.140.2220">
    <property type="match status" value="1"/>
</dbReference>
<accession>A0AAD6XTT4</accession>
<evidence type="ECO:0000313" key="7">
    <source>
        <dbReference type="Proteomes" id="UP001222325"/>
    </source>
</evidence>
<dbReference type="PROSITE" id="PS50865">
    <property type="entry name" value="ZF_MYND_2"/>
    <property type="match status" value="1"/>
</dbReference>
<organism evidence="6 7">
    <name type="scientific">Mycena belliarum</name>
    <dbReference type="NCBI Taxonomy" id="1033014"/>
    <lineage>
        <taxon>Eukaryota</taxon>
        <taxon>Fungi</taxon>
        <taxon>Dikarya</taxon>
        <taxon>Basidiomycota</taxon>
        <taxon>Agaricomycotina</taxon>
        <taxon>Agaricomycetes</taxon>
        <taxon>Agaricomycetidae</taxon>
        <taxon>Agaricales</taxon>
        <taxon>Marasmiineae</taxon>
        <taxon>Mycenaceae</taxon>
        <taxon>Mycena</taxon>
    </lineage>
</organism>
<comment type="caution">
    <text evidence="6">The sequence shown here is derived from an EMBL/GenBank/DDBJ whole genome shotgun (WGS) entry which is preliminary data.</text>
</comment>
<evidence type="ECO:0000259" key="5">
    <source>
        <dbReference type="PROSITE" id="PS50865"/>
    </source>
</evidence>
<dbReference type="Proteomes" id="UP001222325">
    <property type="component" value="Unassembled WGS sequence"/>
</dbReference>
<dbReference type="AlphaFoldDB" id="A0AAD6XTT4"/>